<comment type="similarity">
    <text evidence="2">Belongs to the YkuD family.</text>
</comment>
<evidence type="ECO:0000313" key="10">
    <source>
        <dbReference type="EMBL" id="MDR7148499.1"/>
    </source>
</evidence>
<dbReference type="Gene3D" id="2.40.440.10">
    <property type="entry name" value="L,D-transpeptidase catalytic domain-like"/>
    <property type="match status" value="1"/>
</dbReference>
<sequence length="513" mass="55800">MADRQGIHGILMASSRASQTGHASLQLPVPAVTPVTGLKRGGSLQLAIGAAALLGFMFVLGNSALWSEAGSLFSRAGSEDDGATTRGGLDALPSFIESAQAKVVSTPLSAVSSSGNGMTSISLTDESFQHVLPLLGEAEARLIEIYQRIGQGRHREALHLTENLVTAHPNFQLAQLVLGDLLTLQSHPVRQLGNVPDTTALAAREQLAALRDESSRRLRALTERPPAGTMPDQILALGPRSRHVIAVDASRSRLYLFENLASSESAMGEPPTPQLRLIGDFYISVGLSGIEKVVEGDQRTPLGVYYITSNLNPANLPDLYGAGALPINYPNALDVRRGKTGHGIWLHGTPRAQFVRAPQASDGCVVLSNPDLQRLLATVAIRSTPVIIAQELRWVKPDALDPDRKAFHATLEAWRNAKSLGMMEGLKPYYSDQFRSAGRNPDQWWARVDSELRNKGDRTIQLKDLSVLRWRDSEDTMVVTFGEVAEGQSRGVTKRQYWGLENGQWKIFFEGQV</sequence>
<dbReference type="Pfam" id="PF24125">
    <property type="entry name" value="Cds6_C"/>
    <property type="match status" value="1"/>
</dbReference>
<protein>
    <recommendedName>
        <fullName evidence="9">L,D-TPase catalytic domain-containing protein</fullName>
    </recommendedName>
</protein>
<dbReference type="InterPro" id="IPR005490">
    <property type="entry name" value="LD_TPept_cat_dom"/>
</dbReference>
<keyword evidence="5 7" id="KW-0573">Peptidoglycan synthesis</keyword>
<dbReference type="PROSITE" id="PS52029">
    <property type="entry name" value="LD_TPASE"/>
    <property type="match status" value="1"/>
</dbReference>
<evidence type="ECO:0000259" key="9">
    <source>
        <dbReference type="PROSITE" id="PS52029"/>
    </source>
</evidence>
<evidence type="ECO:0000256" key="6">
    <source>
        <dbReference type="ARBA" id="ARBA00023316"/>
    </source>
</evidence>
<evidence type="ECO:0000256" key="5">
    <source>
        <dbReference type="ARBA" id="ARBA00022984"/>
    </source>
</evidence>
<evidence type="ECO:0000256" key="7">
    <source>
        <dbReference type="PROSITE-ProRule" id="PRU01373"/>
    </source>
</evidence>
<dbReference type="RefSeq" id="WP_310311168.1">
    <property type="nucleotide sequence ID" value="NZ_JAVDWU010000001.1"/>
</dbReference>
<dbReference type="PANTHER" id="PTHR36699">
    <property type="entry name" value="LD-TRANSPEPTIDASE"/>
    <property type="match status" value="1"/>
</dbReference>
<accession>A0ABU1WGX0</accession>
<feature type="domain" description="L,D-TPase catalytic" evidence="9">
    <location>
        <begin position="243"/>
        <end position="389"/>
    </location>
</feature>
<reference evidence="10 11" key="1">
    <citation type="submission" date="2023-07" db="EMBL/GenBank/DDBJ databases">
        <title>Sorghum-associated microbial communities from plants grown in Nebraska, USA.</title>
        <authorList>
            <person name="Schachtman D."/>
        </authorList>
    </citation>
    <scope>NUCLEOTIDE SEQUENCE [LARGE SCALE GENOMIC DNA]</scope>
    <source>
        <strain evidence="10 11">4249</strain>
    </source>
</reference>
<keyword evidence="4 7" id="KW-0133">Cell shape</keyword>
<comment type="caution">
    <text evidence="10">The sequence shown here is derived from an EMBL/GenBank/DDBJ whole genome shotgun (WGS) entry which is preliminary data.</text>
</comment>
<keyword evidence="3" id="KW-0808">Transferase</keyword>
<dbReference type="EMBL" id="JAVDWU010000001">
    <property type="protein sequence ID" value="MDR7148499.1"/>
    <property type="molecule type" value="Genomic_DNA"/>
</dbReference>
<feature type="transmembrane region" description="Helical" evidence="8">
    <location>
        <begin position="46"/>
        <end position="66"/>
    </location>
</feature>
<comment type="pathway">
    <text evidence="1 7">Cell wall biogenesis; peptidoglycan biosynthesis.</text>
</comment>
<keyword evidence="11" id="KW-1185">Reference proteome</keyword>
<dbReference type="InterPro" id="IPR056203">
    <property type="entry name" value="Cds6_C"/>
</dbReference>
<feature type="active site" description="Proton donor/acceptor" evidence="7">
    <location>
        <position position="347"/>
    </location>
</feature>
<keyword evidence="6 7" id="KW-0961">Cell wall biogenesis/degradation</keyword>
<keyword evidence="8" id="KW-1133">Transmembrane helix</keyword>
<evidence type="ECO:0000256" key="3">
    <source>
        <dbReference type="ARBA" id="ARBA00022679"/>
    </source>
</evidence>
<dbReference type="Pfam" id="PF03734">
    <property type="entry name" value="YkuD"/>
    <property type="match status" value="1"/>
</dbReference>
<proteinExistence type="inferred from homology"/>
<keyword evidence="8" id="KW-0472">Membrane</keyword>
<evidence type="ECO:0000256" key="2">
    <source>
        <dbReference type="ARBA" id="ARBA00005992"/>
    </source>
</evidence>
<feature type="active site" description="Nucleophile" evidence="7">
    <location>
        <position position="364"/>
    </location>
</feature>
<dbReference type="SUPFAM" id="SSF141523">
    <property type="entry name" value="L,D-transpeptidase catalytic domain-like"/>
    <property type="match status" value="1"/>
</dbReference>
<organism evidence="10 11">
    <name type="scientific">Hydrogenophaga palleronii</name>
    <dbReference type="NCBI Taxonomy" id="65655"/>
    <lineage>
        <taxon>Bacteria</taxon>
        <taxon>Pseudomonadati</taxon>
        <taxon>Pseudomonadota</taxon>
        <taxon>Betaproteobacteria</taxon>
        <taxon>Burkholderiales</taxon>
        <taxon>Comamonadaceae</taxon>
        <taxon>Hydrogenophaga</taxon>
    </lineage>
</organism>
<evidence type="ECO:0000256" key="8">
    <source>
        <dbReference type="SAM" id="Phobius"/>
    </source>
</evidence>
<evidence type="ECO:0000256" key="1">
    <source>
        <dbReference type="ARBA" id="ARBA00004752"/>
    </source>
</evidence>
<evidence type="ECO:0000256" key="4">
    <source>
        <dbReference type="ARBA" id="ARBA00022960"/>
    </source>
</evidence>
<keyword evidence="8" id="KW-0812">Transmembrane</keyword>
<dbReference type="PANTHER" id="PTHR36699:SF1">
    <property type="entry name" value="L,D-TRANSPEPTIDASE YAFK-RELATED"/>
    <property type="match status" value="1"/>
</dbReference>
<name>A0ABU1WGX0_9BURK</name>
<gene>
    <name evidence="10" type="ORF">J2W49_000427</name>
</gene>
<evidence type="ECO:0000313" key="11">
    <source>
        <dbReference type="Proteomes" id="UP001265700"/>
    </source>
</evidence>
<dbReference type="Proteomes" id="UP001265700">
    <property type="component" value="Unassembled WGS sequence"/>
</dbReference>
<dbReference type="InterPro" id="IPR038063">
    <property type="entry name" value="Transpep_catalytic_dom"/>
</dbReference>
<dbReference type="CDD" id="cd16913">
    <property type="entry name" value="YkuD_like"/>
    <property type="match status" value="1"/>
</dbReference>